<dbReference type="PANTHER" id="PTHR46358:SF1">
    <property type="entry name" value="TONSOKU-LIKE PROTEIN"/>
    <property type="match status" value="1"/>
</dbReference>
<dbReference type="Gene3D" id="1.25.40.20">
    <property type="entry name" value="Ankyrin repeat-containing domain"/>
    <property type="match status" value="1"/>
</dbReference>
<dbReference type="PANTHER" id="PTHR46358">
    <property type="entry name" value="TONSOKU-LIKE PROTEIN"/>
    <property type="match status" value="1"/>
</dbReference>
<evidence type="ECO:0000313" key="5">
    <source>
        <dbReference type="EMBL" id="ELT99296.1"/>
    </source>
</evidence>
<dbReference type="EMBL" id="KB307016">
    <property type="protein sequence ID" value="ELT99296.1"/>
    <property type="molecule type" value="Genomic_DNA"/>
</dbReference>
<dbReference type="EMBL" id="AMQN01010093">
    <property type="status" value="NOT_ANNOTATED_CDS"/>
    <property type="molecule type" value="Genomic_DNA"/>
</dbReference>
<protein>
    <submittedName>
        <fullName evidence="5 6">Uncharacterized protein</fullName>
    </submittedName>
</protein>
<name>R7U6M7_CAPTE</name>
<dbReference type="InterPro" id="IPR036770">
    <property type="entry name" value="Ankyrin_rpt-contain_sf"/>
</dbReference>
<keyword evidence="4" id="KW-0040">ANK repeat</keyword>
<dbReference type="GO" id="GO:0031297">
    <property type="term" value="P:replication fork processing"/>
    <property type="evidence" value="ECO:0007669"/>
    <property type="project" value="TreeGrafter"/>
</dbReference>
<dbReference type="HOGENOM" id="CLU_000134_45_2_1"/>
<dbReference type="InterPro" id="IPR002110">
    <property type="entry name" value="Ankyrin_rpt"/>
</dbReference>
<dbReference type="AlphaFoldDB" id="R7U6M7"/>
<sequence>RNEKGETRLHTACINGNLKQVCSLLQKNHPTNVRDFCGWTPLHEAANHGFADIVEALIDHGANVNDRGGEGCGGITPLHDACACGNSDVIRVLLNKGADADLKD</sequence>
<dbReference type="EnsemblMetazoa" id="CapteT27724">
    <property type="protein sequence ID" value="CapteP27724"/>
    <property type="gene ID" value="CapteG27724"/>
</dbReference>
<organism evidence="5">
    <name type="scientific">Capitella teleta</name>
    <name type="common">Polychaete worm</name>
    <dbReference type="NCBI Taxonomy" id="283909"/>
    <lineage>
        <taxon>Eukaryota</taxon>
        <taxon>Metazoa</taxon>
        <taxon>Spiralia</taxon>
        <taxon>Lophotrochozoa</taxon>
        <taxon>Annelida</taxon>
        <taxon>Polychaeta</taxon>
        <taxon>Sedentaria</taxon>
        <taxon>Scolecida</taxon>
        <taxon>Capitellidae</taxon>
        <taxon>Capitella</taxon>
    </lineage>
</organism>
<dbReference type="PRINTS" id="PR01415">
    <property type="entry name" value="ANKYRIN"/>
</dbReference>
<keyword evidence="7" id="KW-1185">Reference proteome</keyword>
<dbReference type="PROSITE" id="PS50297">
    <property type="entry name" value="ANK_REP_REGION"/>
    <property type="match status" value="2"/>
</dbReference>
<dbReference type="Pfam" id="PF12796">
    <property type="entry name" value="Ank_2"/>
    <property type="match status" value="1"/>
</dbReference>
<dbReference type="GO" id="GO:0000724">
    <property type="term" value="P:double-strand break repair via homologous recombination"/>
    <property type="evidence" value="ECO:0007669"/>
    <property type="project" value="TreeGrafter"/>
</dbReference>
<dbReference type="STRING" id="283909.R7U6M7"/>
<feature type="repeat" description="ANK" evidence="4">
    <location>
        <begin position="4"/>
        <end position="36"/>
    </location>
</feature>
<dbReference type="OrthoDB" id="5806726at2759"/>
<dbReference type="GO" id="GO:0043596">
    <property type="term" value="C:nuclear replication fork"/>
    <property type="evidence" value="ECO:0007669"/>
    <property type="project" value="TreeGrafter"/>
</dbReference>
<evidence type="ECO:0000256" key="3">
    <source>
        <dbReference type="ARBA" id="ARBA00023242"/>
    </source>
</evidence>
<evidence type="ECO:0000313" key="6">
    <source>
        <dbReference type="EnsemblMetazoa" id="CapteP27724"/>
    </source>
</evidence>
<evidence type="ECO:0000256" key="4">
    <source>
        <dbReference type="PROSITE-ProRule" id="PRU00023"/>
    </source>
</evidence>
<keyword evidence="3" id="KW-0539">Nucleus</keyword>
<gene>
    <name evidence="5" type="ORF">CAPTEDRAFT_27724</name>
</gene>
<keyword evidence="2" id="KW-0677">Repeat</keyword>
<proteinExistence type="predicted"/>
<feature type="repeat" description="ANK" evidence="4">
    <location>
        <begin position="73"/>
        <end position="104"/>
    </location>
</feature>
<comment type="subcellular location">
    <subcellularLocation>
        <location evidence="1">Nucleus</location>
    </subcellularLocation>
</comment>
<accession>R7U6M7</accession>
<feature type="non-terminal residue" evidence="5">
    <location>
        <position position="1"/>
    </location>
</feature>
<evidence type="ECO:0000313" key="7">
    <source>
        <dbReference type="Proteomes" id="UP000014760"/>
    </source>
</evidence>
<feature type="non-terminal residue" evidence="5">
    <location>
        <position position="104"/>
    </location>
</feature>
<dbReference type="InterPro" id="IPR052311">
    <property type="entry name" value="MMS22L-TONSL_complex_comp"/>
</dbReference>
<dbReference type="Proteomes" id="UP000014760">
    <property type="component" value="Unassembled WGS sequence"/>
</dbReference>
<feature type="repeat" description="ANK" evidence="4">
    <location>
        <begin position="37"/>
        <end position="69"/>
    </location>
</feature>
<reference evidence="6" key="3">
    <citation type="submission" date="2015-06" db="UniProtKB">
        <authorList>
            <consortium name="EnsemblMetazoa"/>
        </authorList>
    </citation>
    <scope>IDENTIFICATION</scope>
</reference>
<reference evidence="5 7" key="2">
    <citation type="journal article" date="2013" name="Nature">
        <title>Insights into bilaterian evolution from three spiralian genomes.</title>
        <authorList>
            <person name="Simakov O."/>
            <person name="Marletaz F."/>
            <person name="Cho S.J."/>
            <person name="Edsinger-Gonzales E."/>
            <person name="Havlak P."/>
            <person name="Hellsten U."/>
            <person name="Kuo D.H."/>
            <person name="Larsson T."/>
            <person name="Lv J."/>
            <person name="Arendt D."/>
            <person name="Savage R."/>
            <person name="Osoegawa K."/>
            <person name="de Jong P."/>
            <person name="Grimwood J."/>
            <person name="Chapman J.A."/>
            <person name="Shapiro H."/>
            <person name="Aerts A."/>
            <person name="Otillar R.P."/>
            <person name="Terry A.Y."/>
            <person name="Boore J.L."/>
            <person name="Grigoriev I.V."/>
            <person name="Lindberg D.R."/>
            <person name="Seaver E.C."/>
            <person name="Weisblat D.A."/>
            <person name="Putnam N.H."/>
            <person name="Rokhsar D.S."/>
        </authorList>
    </citation>
    <scope>NUCLEOTIDE SEQUENCE</scope>
    <source>
        <strain evidence="5 7">I ESC-2004</strain>
    </source>
</reference>
<evidence type="ECO:0000256" key="1">
    <source>
        <dbReference type="ARBA" id="ARBA00004123"/>
    </source>
</evidence>
<evidence type="ECO:0000256" key="2">
    <source>
        <dbReference type="ARBA" id="ARBA00022737"/>
    </source>
</evidence>
<dbReference type="OMA" id="YGDAKYS"/>
<dbReference type="PROSITE" id="PS50088">
    <property type="entry name" value="ANK_REPEAT"/>
    <property type="match status" value="3"/>
</dbReference>
<reference evidence="7" key="1">
    <citation type="submission" date="2012-12" db="EMBL/GenBank/DDBJ databases">
        <authorList>
            <person name="Hellsten U."/>
            <person name="Grimwood J."/>
            <person name="Chapman J.A."/>
            <person name="Shapiro H."/>
            <person name="Aerts A."/>
            <person name="Otillar R.P."/>
            <person name="Terry A.Y."/>
            <person name="Boore J.L."/>
            <person name="Simakov O."/>
            <person name="Marletaz F."/>
            <person name="Cho S.-J."/>
            <person name="Edsinger-Gonzales E."/>
            <person name="Havlak P."/>
            <person name="Kuo D.-H."/>
            <person name="Larsson T."/>
            <person name="Lv J."/>
            <person name="Arendt D."/>
            <person name="Savage R."/>
            <person name="Osoegawa K."/>
            <person name="de Jong P."/>
            <person name="Lindberg D.R."/>
            <person name="Seaver E.C."/>
            <person name="Weisblat D.A."/>
            <person name="Putnam N.H."/>
            <person name="Grigoriev I.V."/>
            <person name="Rokhsar D.S."/>
        </authorList>
    </citation>
    <scope>NUCLEOTIDE SEQUENCE</scope>
    <source>
        <strain evidence="7">I ESC-2004</strain>
    </source>
</reference>
<dbReference type="SMART" id="SM00248">
    <property type="entry name" value="ANK"/>
    <property type="match status" value="3"/>
</dbReference>
<dbReference type="SUPFAM" id="SSF48403">
    <property type="entry name" value="Ankyrin repeat"/>
    <property type="match status" value="1"/>
</dbReference>